<name>X1HXI2_9ZZZZ</name>
<protein>
    <submittedName>
        <fullName evidence="2">Uncharacterized protein</fullName>
    </submittedName>
</protein>
<reference evidence="2" key="1">
    <citation type="journal article" date="2014" name="Front. Microbiol.">
        <title>High frequency of phylogenetically diverse reductive dehalogenase-homologous genes in deep subseafloor sedimentary metagenomes.</title>
        <authorList>
            <person name="Kawai M."/>
            <person name="Futagami T."/>
            <person name="Toyoda A."/>
            <person name="Takaki Y."/>
            <person name="Nishi S."/>
            <person name="Hori S."/>
            <person name="Arai W."/>
            <person name="Tsubouchi T."/>
            <person name="Morono Y."/>
            <person name="Uchiyama I."/>
            <person name="Ito T."/>
            <person name="Fujiyama A."/>
            <person name="Inagaki F."/>
            <person name="Takami H."/>
        </authorList>
    </citation>
    <scope>NUCLEOTIDE SEQUENCE</scope>
    <source>
        <strain evidence="2">Expedition CK06-06</strain>
    </source>
</reference>
<evidence type="ECO:0000313" key="2">
    <source>
        <dbReference type="EMBL" id="GAH58514.1"/>
    </source>
</evidence>
<comment type="caution">
    <text evidence="2">The sequence shown here is derived from an EMBL/GenBank/DDBJ whole genome shotgun (WGS) entry which is preliminary data.</text>
</comment>
<feature type="transmembrane region" description="Helical" evidence="1">
    <location>
        <begin position="7"/>
        <end position="27"/>
    </location>
</feature>
<dbReference type="AlphaFoldDB" id="X1HXI2"/>
<organism evidence="2">
    <name type="scientific">marine sediment metagenome</name>
    <dbReference type="NCBI Taxonomy" id="412755"/>
    <lineage>
        <taxon>unclassified sequences</taxon>
        <taxon>metagenomes</taxon>
        <taxon>ecological metagenomes</taxon>
    </lineage>
</organism>
<gene>
    <name evidence="2" type="ORF">S03H2_36768</name>
</gene>
<proteinExistence type="predicted"/>
<accession>X1HXI2</accession>
<evidence type="ECO:0000256" key="1">
    <source>
        <dbReference type="SAM" id="Phobius"/>
    </source>
</evidence>
<sequence>MKGDEKVGILIGIIVGIPIVVIGYIVFKSVIGTVKGVRYWNRCKEKYASLIANGLSSEEALLEISKKRRPDLADIVHFAIARKFNNIHLLVNFHVNALIDYAKSDDDAALDVLENTTIEHFGGYRYKVRTKWDKVLRK</sequence>
<keyword evidence="1" id="KW-0472">Membrane</keyword>
<keyword evidence="1" id="KW-0812">Transmembrane</keyword>
<dbReference type="EMBL" id="BARU01022584">
    <property type="protein sequence ID" value="GAH58514.1"/>
    <property type="molecule type" value="Genomic_DNA"/>
</dbReference>
<keyword evidence="1" id="KW-1133">Transmembrane helix</keyword>